<keyword evidence="2" id="KW-1185">Reference proteome</keyword>
<sequence>MSDMTLREMEEVLLAHEIAELEQDVEATMATLAPNPHYELAFVGLAVDGEDAVRETYRRILSGNQGRDVAAEARVYGVAANTLMREAHMTFTTRQGERVNGLYLVVMSFDPETKLICGERMYTDPLVGEMMTEQLGANFESLPGVTRIRDTAPTIAQHDAFRDAEAQGRSINVPG</sequence>
<evidence type="ECO:0008006" key="3">
    <source>
        <dbReference type="Google" id="ProtNLM"/>
    </source>
</evidence>
<dbReference type="EMBL" id="NGAF01000003">
    <property type="protein sequence ID" value="OXR45625.1"/>
    <property type="molecule type" value="Genomic_DNA"/>
</dbReference>
<dbReference type="AlphaFoldDB" id="A0A231H9T8"/>
<comment type="caution">
    <text evidence="1">The sequence shown here is derived from an EMBL/GenBank/DDBJ whole genome shotgun (WGS) entry which is preliminary data.</text>
</comment>
<organism evidence="1 2">
    <name type="scientific">Nocardia cerradoensis</name>
    <dbReference type="NCBI Taxonomy" id="85688"/>
    <lineage>
        <taxon>Bacteria</taxon>
        <taxon>Bacillati</taxon>
        <taxon>Actinomycetota</taxon>
        <taxon>Actinomycetes</taxon>
        <taxon>Mycobacteriales</taxon>
        <taxon>Nocardiaceae</taxon>
        <taxon>Nocardia</taxon>
    </lineage>
</organism>
<evidence type="ECO:0000313" key="1">
    <source>
        <dbReference type="EMBL" id="OXR45625.1"/>
    </source>
</evidence>
<protein>
    <recommendedName>
        <fullName evidence="3">SnoaL-like domain-containing protein</fullName>
    </recommendedName>
</protein>
<name>A0A231H9T8_9NOCA</name>
<proteinExistence type="predicted"/>
<reference evidence="1 2" key="1">
    <citation type="submission" date="2017-07" db="EMBL/GenBank/DDBJ databases">
        <title>First draft Genome Sequence of Nocardia cerradoensis isolated from human infection.</title>
        <authorList>
            <person name="Carrasco G."/>
        </authorList>
    </citation>
    <scope>NUCLEOTIDE SEQUENCE [LARGE SCALE GENOMIC DNA]</scope>
    <source>
        <strain evidence="1 2">CNM20130759</strain>
    </source>
</reference>
<dbReference type="Gene3D" id="3.10.450.50">
    <property type="match status" value="1"/>
</dbReference>
<gene>
    <name evidence="1" type="ORF">B7C42_01917</name>
</gene>
<evidence type="ECO:0000313" key="2">
    <source>
        <dbReference type="Proteomes" id="UP000215506"/>
    </source>
</evidence>
<dbReference type="Proteomes" id="UP000215506">
    <property type="component" value="Unassembled WGS sequence"/>
</dbReference>
<accession>A0A231H9T8</accession>
<dbReference type="InterPro" id="IPR032710">
    <property type="entry name" value="NTF2-like_dom_sf"/>
</dbReference>
<dbReference type="RefSeq" id="WP_223273343.1">
    <property type="nucleotide sequence ID" value="NZ_JAAXOR010000001.1"/>
</dbReference>
<dbReference type="SUPFAM" id="SSF54427">
    <property type="entry name" value="NTF2-like"/>
    <property type="match status" value="1"/>
</dbReference>